<comment type="subcellular location">
    <subcellularLocation>
        <location evidence="10">Cytoplasm</location>
    </subcellularLocation>
</comment>
<dbReference type="NCBIfam" id="NF033855">
    <property type="entry name" value="tRNA_MNMC2"/>
    <property type="match status" value="1"/>
</dbReference>
<dbReference type="AlphaFoldDB" id="A0A0M3V9F1"/>
<keyword evidence="5 10" id="KW-0949">S-adenosyl-L-methionine</keyword>
<accession>A0A0M3V9F1</accession>
<dbReference type="PANTHER" id="PTHR13847">
    <property type="entry name" value="SARCOSINE DEHYDROGENASE-RELATED"/>
    <property type="match status" value="1"/>
</dbReference>
<keyword evidence="3 10" id="KW-0285">Flavoprotein</keyword>
<dbReference type="EC" id="1.5.-.-" evidence="10"/>
<dbReference type="Gene3D" id="3.50.50.60">
    <property type="entry name" value="FAD/NAD(P)-binding domain"/>
    <property type="match status" value="1"/>
</dbReference>
<dbReference type="InterPro" id="IPR036188">
    <property type="entry name" value="FAD/NAD-bd_sf"/>
</dbReference>
<dbReference type="PANTHER" id="PTHR13847:SF283">
    <property type="entry name" value="TRNA 5-METHYLAMINOMETHYL-2-THIOURIDINE BIOSYNTHESIS BIFUNCTIONAL PROTEIN MNMC"/>
    <property type="match status" value="1"/>
</dbReference>
<dbReference type="EC" id="2.1.1.61" evidence="10"/>
<dbReference type="KEGG" id="pur:AOC03_08875"/>
<dbReference type="InterPro" id="IPR006076">
    <property type="entry name" value="FAD-dep_OxRdtase"/>
</dbReference>
<evidence type="ECO:0000256" key="7">
    <source>
        <dbReference type="ARBA" id="ARBA00022827"/>
    </source>
</evidence>
<keyword evidence="9 10" id="KW-0511">Multifunctional enzyme</keyword>
<keyword evidence="4 10" id="KW-0808">Transferase</keyword>
<dbReference type="SUPFAM" id="SSF51971">
    <property type="entry name" value="Nucleotide-binding domain"/>
    <property type="match status" value="1"/>
</dbReference>
<comment type="cofactor">
    <cofactor evidence="10">
        <name>FAD</name>
        <dbReference type="ChEBI" id="CHEBI:57692"/>
    </cofactor>
</comment>
<keyword evidence="6 10" id="KW-0819">tRNA processing</keyword>
<dbReference type="InterPro" id="IPR017610">
    <property type="entry name" value="tRNA_S-uridine_synth_MnmC_C"/>
</dbReference>
<keyword evidence="8 10" id="KW-0560">Oxidoreductase</keyword>
<evidence type="ECO:0000256" key="3">
    <source>
        <dbReference type="ARBA" id="ARBA00022630"/>
    </source>
</evidence>
<feature type="region of interest" description="FAD-dependent cmnm(5)s(2)U34 oxidoreductase" evidence="10">
    <location>
        <begin position="287"/>
        <end position="685"/>
    </location>
</feature>
<dbReference type="HAMAP" id="MF_01102">
    <property type="entry name" value="MnmC"/>
    <property type="match status" value="1"/>
</dbReference>
<feature type="domain" description="FAD dependent oxidoreductase" evidence="11">
    <location>
        <begin position="284"/>
        <end position="658"/>
    </location>
</feature>
<dbReference type="Proteomes" id="UP000059847">
    <property type="component" value="Chromosome"/>
</dbReference>
<evidence type="ECO:0000256" key="10">
    <source>
        <dbReference type="HAMAP-Rule" id="MF_01102"/>
    </source>
</evidence>
<reference evidence="13 14" key="1">
    <citation type="submission" date="2015-09" db="EMBL/GenBank/DDBJ databases">
        <title>Complete genome of Psychrobacter urativorans R10.10B.</title>
        <authorList>
            <person name="See-Too W.S."/>
            <person name="Chan K.G."/>
        </authorList>
    </citation>
    <scope>NUCLEOTIDE SEQUENCE [LARGE SCALE GENOMIC DNA]</scope>
    <source>
        <strain evidence="13 14">R10.10B</strain>
    </source>
</reference>
<proteinExistence type="inferred from homology"/>
<dbReference type="GO" id="GO:0050660">
    <property type="term" value="F:flavin adenine dinucleotide binding"/>
    <property type="evidence" value="ECO:0007669"/>
    <property type="project" value="UniProtKB-UniRule"/>
</dbReference>
<evidence type="ECO:0000256" key="4">
    <source>
        <dbReference type="ARBA" id="ARBA00022679"/>
    </source>
</evidence>
<evidence type="ECO:0000259" key="11">
    <source>
        <dbReference type="Pfam" id="PF01266"/>
    </source>
</evidence>
<keyword evidence="2 10" id="KW-0489">Methyltransferase</keyword>
<comment type="similarity">
    <text evidence="10">In the C-terminal section; belongs to the DAO family.</text>
</comment>
<evidence type="ECO:0000313" key="13">
    <source>
        <dbReference type="EMBL" id="ALF60833.1"/>
    </source>
</evidence>
<evidence type="ECO:0000256" key="6">
    <source>
        <dbReference type="ARBA" id="ARBA00022694"/>
    </source>
</evidence>
<sequence>MTPAKIVWQTDDTGNSVPVSGEFGDVYFSHVDGLAESRHVFLNGNQLPERLAILAAYQCFTIAELGFGTGLNLLALWQLWRQLRTTHPELITSRLHLITTEKHPIPLVDLTQILTLWGQRAPELTTLIGQLLAAYPPLISGCHRLNFISDNFTVDIWLGDAAESLAKLDTQLDSHSSNQPAHIDAWFLDGFAPSCNQSLWADSIFAQVQRLSHLGTTAATYSCAGVVKRGLQDSGFEIKKVAGFGRKRDMLTAVMKLAKDNASVSSEVNKSKESPILPNRPTHIVAIGAGIAGLMSAWSLANRGIKVTMLDKDAPLSGASGNPRALLAPKMTPIHHVDEHLHTIGYLYSSRFYRYLNQQAAIHATPPILEPTGALEILVKSNVSVEEIADYPYEMATTLTTAQAEEITGLSTLDLSTNLYLPQSGLVNPQAIKNIILMHPLITFQQLAVTHIDETENNVRIIGHIDNDMQGNDIKKNDTVTLDAITLDADSVVICAAYEGHKLDSRIAKCRTIRGQLSWFTTTTEQQTHLPKIPLKYSGYCAPFLAQKGDAELNTMVEGQAQFLLGASFLDADTDTGIRPQENQQNREKLITDIPELDSSLPTDTDNWQARAGIRTQTIDYHPLVGLLADSKRLWTLSAMGAKGYALAPLCAETLADMMLGSFSPLSAAMIAKISPNRARVHALK</sequence>
<evidence type="ECO:0000256" key="5">
    <source>
        <dbReference type="ARBA" id="ARBA00022691"/>
    </source>
</evidence>
<dbReference type="Gene3D" id="3.40.50.150">
    <property type="entry name" value="Vaccinia Virus protein VP39"/>
    <property type="match status" value="1"/>
</dbReference>
<dbReference type="Pfam" id="PF05430">
    <property type="entry name" value="Methyltransf_30"/>
    <property type="match status" value="1"/>
</dbReference>
<feature type="region of interest" description="tRNA (mnm(5)s(2)U34)-methyltransferase" evidence="10">
    <location>
        <begin position="1"/>
        <end position="256"/>
    </location>
</feature>
<evidence type="ECO:0000259" key="12">
    <source>
        <dbReference type="Pfam" id="PF05430"/>
    </source>
</evidence>
<comment type="similarity">
    <text evidence="10">In the N-terminal section; belongs to the methyltransferase superfamily. tRNA (mnm(5)s(2)U34)-methyltransferase family.</text>
</comment>
<dbReference type="GO" id="GO:0005737">
    <property type="term" value="C:cytoplasm"/>
    <property type="evidence" value="ECO:0007669"/>
    <property type="project" value="UniProtKB-SubCell"/>
</dbReference>
<name>A0A0M3V9F1_9GAMM</name>
<dbReference type="InterPro" id="IPR023032">
    <property type="entry name" value="tRNA_MAMT_biosynth_bifunc_MnmC"/>
</dbReference>
<comment type="catalytic activity">
    <reaction evidence="10">
        <text>5-aminomethyl-2-thiouridine(34) in tRNA + S-adenosyl-L-methionine = 5-methylaminomethyl-2-thiouridine(34) in tRNA + S-adenosyl-L-homocysteine + H(+)</text>
        <dbReference type="Rhea" id="RHEA:19569"/>
        <dbReference type="Rhea" id="RHEA-COMP:10195"/>
        <dbReference type="Rhea" id="RHEA-COMP:10197"/>
        <dbReference type="ChEBI" id="CHEBI:15378"/>
        <dbReference type="ChEBI" id="CHEBI:57856"/>
        <dbReference type="ChEBI" id="CHEBI:59789"/>
        <dbReference type="ChEBI" id="CHEBI:74454"/>
        <dbReference type="ChEBI" id="CHEBI:74455"/>
        <dbReference type="EC" id="2.1.1.61"/>
    </reaction>
</comment>
<evidence type="ECO:0000256" key="2">
    <source>
        <dbReference type="ARBA" id="ARBA00022603"/>
    </source>
</evidence>
<organism evidence="13 14">
    <name type="scientific">Psychrobacter urativorans</name>
    <dbReference type="NCBI Taxonomy" id="45610"/>
    <lineage>
        <taxon>Bacteria</taxon>
        <taxon>Pseudomonadati</taxon>
        <taxon>Pseudomonadota</taxon>
        <taxon>Gammaproteobacteria</taxon>
        <taxon>Moraxellales</taxon>
        <taxon>Moraxellaceae</taxon>
        <taxon>Psychrobacter</taxon>
    </lineage>
</organism>
<evidence type="ECO:0000256" key="8">
    <source>
        <dbReference type="ARBA" id="ARBA00023002"/>
    </source>
</evidence>
<dbReference type="NCBIfam" id="TIGR03197">
    <property type="entry name" value="MnmC_Cterm"/>
    <property type="match status" value="1"/>
</dbReference>
<dbReference type="STRING" id="45610.AOC03_08875"/>
<feature type="domain" description="MnmC-like methyltransferase" evidence="12">
    <location>
        <begin position="123"/>
        <end position="255"/>
    </location>
</feature>
<keyword evidence="1 10" id="KW-0963">Cytoplasm</keyword>
<dbReference type="Pfam" id="PF01266">
    <property type="entry name" value="DAO"/>
    <property type="match status" value="1"/>
</dbReference>
<evidence type="ECO:0000256" key="9">
    <source>
        <dbReference type="ARBA" id="ARBA00023268"/>
    </source>
</evidence>
<evidence type="ECO:0000313" key="14">
    <source>
        <dbReference type="Proteomes" id="UP000059847"/>
    </source>
</evidence>
<evidence type="ECO:0000256" key="1">
    <source>
        <dbReference type="ARBA" id="ARBA00022490"/>
    </source>
</evidence>
<gene>
    <name evidence="10" type="primary">mnmC</name>
    <name evidence="13" type="ORF">AOC03_08875</name>
</gene>
<keyword evidence="14" id="KW-1185">Reference proteome</keyword>
<dbReference type="GO" id="GO:0002097">
    <property type="term" value="P:tRNA wobble base modification"/>
    <property type="evidence" value="ECO:0007669"/>
    <property type="project" value="UniProtKB-UniRule"/>
</dbReference>
<dbReference type="InterPro" id="IPR008471">
    <property type="entry name" value="MnmC-like_methylTransf"/>
</dbReference>
<protein>
    <recommendedName>
        <fullName evidence="10">tRNA 5-methylaminomethyl-2-thiouridine biosynthesis bifunctional protein MnmC</fullName>
        <shortName evidence="10">tRNA mnm(5)s(2)U biosynthesis bifunctional protein</shortName>
    </recommendedName>
    <domain>
        <recommendedName>
            <fullName evidence="10">tRNA (mnm(5)s(2)U34)-methyltransferase</fullName>
            <ecNumber evidence="10">2.1.1.61</ecNumber>
        </recommendedName>
    </domain>
    <domain>
        <recommendedName>
            <fullName evidence="10">FAD-dependent cmnm(5)s(2)U34 oxidoreductase</fullName>
            <ecNumber evidence="10">1.5.-.-</ecNumber>
        </recommendedName>
    </domain>
</protein>
<dbReference type="Gene3D" id="3.30.9.10">
    <property type="entry name" value="D-Amino Acid Oxidase, subunit A, domain 2"/>
    <property type="match status" value="1"/>
</dbReference>
<keyword evidence="7 10" id="KW-0274">FAD</keyword>
<comment type="function">
    <text evidence="10">Catalyzes the last two steps in the biosynthesis of 5-methylaminomethyl-2-thiouridine (mnm(5)s(2)U) at the wobble position (U34) in tRNA. Catalyzes the FAD-dependent demodification of cmnm(5)s(2)U34 to nm(5)s(2)U34, followed by the transfer of a methyl group from S-adenosyl-L-methionine to nm(5)s(2)U34, to form mnm(5)s(2)U34.</text>
</comment>
<dbReference type="GO" id="GO:0004808">
    <property type="term" value="F:tRNA (5-methylaminomethyl-2-thiouridylate)(34)-methyltransferase activity"/>
    <property type="evidence" value="ECO:0007669"/>
    <property type="project" value="UniProtKB-EC"/>
</dbReference>
<dbReference type="InterPro" id="IPR047785">
    <property type="entry name" value="tRNA_MNMC2"/>
</dbReference>
<dbReference type="InterPro" id="IPR029063">
    <property type="entry name" value="SAM-dependent_MTases_sf"/>
</dbReference>
<dbReference type="GO" id="GO:0032259">
    <property type="term" value="P:methylation"/>
    <property type="evidence" value="ECO:0007669"/>
    <property type="project" value="UniProtKB-KW"/>
</dbReference>
<dbReference type="EMBL" id="CP012678">
    <property type="protein sequence ID" value="ALF60833.1"/>
    <property type="molecule type" value="Genomic_DNA"/>
</dbReference>
<dbReference type="GO" id="GO:0016645">
    <property type="term" value="F:oxidoreductase activity, acting on the CH-NH group of donors"/>
    <property type="evidence" value="ECO:0007669"/>
    <property type="project" value="InterPro"/>
</dbReference>